<dbReference type="GO" id="GO:0002376">
    <property type="term" value="P:immune system process"/>
    <property type="evidence" value="ECO:0007669"/>
    <property type="project" value="UniProtKB-KW"/>
</dbReference>
<dbReference type="PANTHER" id="PTHR11414">
    <property type="entry name" value="CYSTATIN FAMILY MEMBER"/>
    <property type="match status" value="1"/>
</dbReference>
<evidence type="ECO:0000256" key="4">
    <source>
        <dbReference type="ARBA" id="ARBA00022690"/>
    </source>
</evidence>
<evidence type="ECO:0000313" key="10">
    <source>
        <dbReference type="EMBL" id="KAI1903123.1"/>
    </source>
</evidence>
<organism evidence="10 11">
    <name type="scientific">Albula goreensis</name>
    <dbReference type="NCBI Taxonomy" id="1534307"/>
    <lineage>
        <taxon>Eukaryota</taxon>
        <taxon>Metazoa</taxon>
        <taxon>Chordata</taxon>
        <taxon>Craniata</taxon>
        <taxon>Vertebrata</taxon>
        <taxon>Euteleostomi</taxon>
        <taxon>Actinopterygii</taxon>
        <taxon>Neopterygii</taxon>
        <taxon>Teleostei</taxon>
        <taxon>Albuliformes</taxon>
        <taxon>Albulidae</taxon>
        <taxon>Albula</taxon>
    </lineage>
</organism>
<evidence type="ECO:0000256" key="5">
    <source>
        <dbReference type="ARBA" id="ARBA00022704"/>
    </source>
</evidence>
<evidence type="ECO:0000256" key="3">
    <source>
        <dbReference type="ARBA" id="ARBA00022490"/>
    </source>
</evidence>
<dbReference type="Proteomes" id="UP000829720">
    <property type="component" value="Unassembled WGS sequence"/>
</dbReference>
<keyword evidence="4" id="KW-0646">Protease inhibitor</keyword>
<dbReference type="OrthoDB" id="2429551at2759"/>
<reference evidence="10" key="1">
    <citation type="submission" date="2021-01" db="EMBL/GenBank/DDBJ databases">
        <authorList>
            <person name="Zahm M."/>
            <person name="Roques C."/>
            <person name="Cabau C."/>
            <person name="Klopp C."/>
            <person name="Donnadieu C."/>
            <person name="Jouanno E."/>
            <person name="Lampietro C."/>
            <person name="Louis A."/>
            <person name="Herpin A."/>
            <person name="Echchiki A."/>
            <person name="Berthelot C."/>
            <person name="Parey E."/>
            <person name="Roest-Crollius H."/>
            <person name="Braasch I."/>
            <person name="Postlethwait J."/>
            <person name="Bobe J."/>
            <person name="Montfort J."/>
            <person name="Bouchez O."/>
            <person name="Begum T."/>
            <person name="Mejri S."/>
            <person name="Adams A."/>
            <person name="Chen W.-J."/>
            <person name="Guiguen Y."/>
        </authorList>
    </citation>
    <scope>NUCLEOTIDE SEQUENCE</scope>
    <source>
        <tissue evidence="10">Blood</tissue>
    </source>
</reference>
<dbReference type="InterPro" id="IPR001713">
    <property type="entry name" value="Prot_inh_stefin"/>
</dbReference>
<dbReference type="PRINTS" id="PR00295">
    <property type="entry name" value="STEFINA"/>
</dbReference>
<dbReference type="GO" id="GO:0004869">
    <property type="term" value="F:cysteine-type endopeptidase inhibitor activity"/>
    <property type="evidence" value="ECO:0007669"/>
    <property type="project" value="UniProtKB-KW"/>
</dbReference>
<dbReference type="CDD" id="cd00042">
    <property type="entry name" value="CY"/>
    <property type="match status" value="1"/>
</dbReference>
<dbReference type="InterPro" id="IPR046350">
    <property type="entry name" value="Cystatin_sf"/>
</dbReference>
<proteinExistence type="inferred from homology"/>
<dbReference type="Gene3D" id="3.10.450.10">
    <property type="match status" value="1"/>
</dbReference>
<dbReference type="GO" id="GO:0005829">
    <property type="term" value="C:cytosol"/>
    <property type="evidence" value="ECO:0007669"/>
    <property type="project" value="TreeGrafter"/>
</dbReference>
<evidence type="ECO:0000256" key="1">
    <source>
        <dbReference type="ARBA" id="ARBA00004496"/>
    </source>
</evidence>
<protein>
    <recommendedName>
        <fullName evidence="7">Cystatin-B</fullName>
    </recommendedName>
    <alternativeName>
        <fullName evidence="8">Stefin-B</fullName>
    </alternativeName>
</protein>
<dbReference type="Pfam" id="PF00031">
    <property type="entry name" value="Cystatin"/>
    <property type="match status" value="1"/>
</dbReference>
<name>A0A8T3E1N2_9TELE</name>
<dbReference type="GO" id="GO:0071220">
    <property type="term" value="P:cellular response to bacterial lipoprotein"/>
    <property type="evidence" value="ECO:0007669"/>
    <property type="project" value="UniProtKB-ARBA"/>
</dbReference>
<dbReference type="SMART" id="SM00043">
    <property type="entry name" value="CY"/>
    <property type="match status" value="1"/>
</dbReference>
<evidence type="ECO:0000313" key="11">
    <source>
        <dbReference type="Proteomes" id="UP000829720"/>
    </source>
</evidence>
<evidence type="ECO:0000256" key="7">
    <source>
        <dbReference type="ARBA" id="ARBA00040677"/>
    </source>
</evidence>
<dbReference type="AlphaFoldDB" id="A0A8T3E1N2"/>
<dbReference type="InterPro" id="IPR018073">
    <property type="entry name" value="Prot_inh_cystat_CS"/>
</dbReference>
<dbReference type="InterPro" id="IPR000010">
    <property type="entry name" value="Cystatin_dom"/>
</dbReference>
<comment type="subcellular location">
    <subcellularLocation>
        <location evidence="1">Cytoplasm</location>
    </subcellularLocation>
</comment>
<keyword evidence="6" id="KW-0391">Immunity</keyword>
<sequence>MSRPLGMPMCGGTGDVMQATPELQSICDEVKPHAEEKAGKKFDVFKAHSYKTQVVAGTNYFVKVHVGGDDYVHLRIFKPLPHTGQNAEMHSLQVNKAHLDVLEYF</sequence>
<comment type="caution">
    <text evidence="10">The sequence shown here is derived from an EMBL/GenBank/DDBJ whole genome shotgun (WGS) entry which is preliminary data.</text>
</comment>
<dbReference type="PROSITE" id="PS00287">
    <property type="entry name" value="CYSTATIN"/>
    <property type="match status" value="1"/>
</dbReference>
<keyword evidence="5" id="KW-0789">Thiol protease inhibitor</keyword>
<evidence type="ECO:0000256" key="2">
    <source>
        <dbReference type="ARBA" id="ARBA00009403"/>
    </source>
</evidence>
<dbReference type="FunFam" id="3.10.450.10:FF:000001">
    <property type="entry name" value="Cystatin-A"/>
    <property type="match status" value="1"/>
</dbReference>
<evidence type="ECO:0000256" key="6">
    <source>
        <dbReference type="ARBA" id="ARBA00022859"/>
    </source>
</evidence>
<comment type="similarity">
    <text evidence="2">Belongs to the cystatin family.</text>
</comment>
<evidence type="ECO:0000256" key="8">
    <source>
        <dbReference type="ARBA" id="ARBA00041437"/>
    </source>
</evidence>
<dbReference type="PANTHER" id="PTHR11414:SF21">
    <property type="entry name" value="CYSTATIN 14A, TANDEM DUPLICATE 1-RELATED"/>
    <property type="match status" value="1"/>
</dbReference>
<dbReference type="SUPFAM" id="SSF54403">
    <property type="entry name" value="Cystatin/monellin"/>
    <property type="match status" value="1"/>
</dbReference>
<feature type="domain" description="Cystatin" evidence="9">
    <location>
        <begin position="8"/>
        <end position="105"/>
    </location>
</feature>
<accession>A0A8T3E1N2</accession>
<gene>
    <name evidence="10" type="ORF">AGOR_G00023960</name>
</gene>
<evidence type="ECO:0000259" key="9">
    <source>
        <dbReference type="SMART" id="SM00043"/>
    </source>
</evidence>
<keyword evidence="11" id="KW-1185">Reference proteome</keyword>
<dbReference type="EMBL" id="JAERUA010000002">
    <property type="protein sequence ID" value="KAI1903123.1"/>
    <property type="molecule type" value="Genomic_DNA"/>
</dbReference>
<keyword evidence="3" id="KW-0963">Cytoplasm</keyword>